<feature type="compositionally biased region" description="Basic and acidic residues" evidence="2">
    <location>
        <begin position="561"/>
        <end position="595"/>
    </location>
</feature>
<name>A0ABD2W080_9HYME</name>
<feature type="compositionally biased region" description="Basic residues" evidence="2">
    <location>
        <begin position="529"/>
        <end position="545"/>
    </location>
</feature>
<organism evidence="3 4">
    <name type="scientific">Trichogramma kaykai</name>
    <dbReference type="NCBI Taxonomy" id="54128"/>
    <lineage>
        <taxon>Eukaryota</taxon>
        <taxon>Metazoa</taxon>
        <taxon>Ecdysozoa</taxon>
        <taxon>Arthropoda</taxon>
        <taxon>Hexapoda</taxon>
        <taxon>Insecta</taxon>
        <taxon>Pterygota</taxon>
        <taxon>Neoptera</taxon>
        <taxon>Endopterygota</taxon>
        <taxon>Hymenoptera</taxon>
        <taxon>Apocrita</taxon>
        <taxon>Proctotrupomorpha</taxon>
        <taxon>Chalcidoidea</taxon>
        <taxon>Trichogrammatidae</taxon>
        <taxon>Trichogramma</taxon>
    </lineage>
</organism>
<feature type="compositionally biased region" description="Basic and acidic residues" evidence="2">
    <location>
        <begin position="352"/>
        <end position="365"/>
    </location>
</feature>
<keyword evidence="4" id="KW-1185">Reference proteome</keyword>
<feature type="compositionally biased region" description="Polar residues" evidence="2">
    <location>
        <begin position="366"/>
        <end position="390"/>
    </location>
</feature>
<feature type="compositionally biased region" description="Basic residues" evidence="2">
    <location>
        <begin position="477"/>
        <end position="505"/>
    </location>
</feature>
<feature type="region of interest" description="Disordered" evidence="2">
    <location>
        <begin position="180"/>
        <end position="217"/>
    </location>
</feature>
<feature type="compositionally biased region" description="Polar residues" evidence="2">
    <location>
        <begin position="1118"/>
        <end position="1128"/>
    </location>
</feature>
<feature type="compositionally biased region" description="Basic and acidic residues" evidence="2">
    <location>
        <begin position="453"/>
        <end position="462"/>
    </location>
</feature>
<keyword evidence="1" id="KW-0175">Coiled coil</keyword>
<evidence type="ECO:0000313" key="3">
    <source>
        <dbReference type="EMBL" id="KAL3386435.1"/>
    </source>
</evidence>
<dbReference type="Proteomes" id="UP001627154">
    <property type="component" value="Unassembled WGS sequence"/>
</dbReference>
<feature type="compositionally biased region" description="Basic and acidic residues" evidence="2">
    <location>
        <begin position="519"/>
        <end position="528"/>
    </location>
</feature>
<protein>
    <submittedName>
        <fullName evidence="3">Uncharacterized protein</fullName>
    </submittedName>
</protein>
<evidence type="ECO:0000256" key="1">
    <source>
        <dbReference type="SAM" id="Coils"/>
    </source>
</evidence>
<evidence type="ECO:0000313" key="4">
    <source>
        <dbReference type="Proteomes" id="UP001627154"/>
    </source>
</evidence>
<feature type="compositionally biased region" description="Basic and acidic residues" evidence="2">
    <location>
        <begin position="1162"/>
        <end position="1175"/>
    </location>
</feature>
<feature type="compositionally biased region" description="Polar residues" evidence="2">
    <location>
        <begin position="1176"/>
        <end position="1189"/>
    </location>
</feature>
<feature type="compositionally biased region" description="Polar residues" evidence="2">
    <location>
        <begin position="180"/>
        <end position="193"/>
    </location>
</feature>
<feature type="compositionally biased region" description="Basic and acidic residues" evidence="2">
    <location>
        <begin position="410"/>
        <end position="428"/>
    </location>
</feature>
<dbReference type="EMBL" id="JBJJXI010000146">
    <property type="protein sequence ID" value="KAL3386435.1"/>
    <property type="molecule type" value="Genomic_DNA"/>
</dbReference>
<feature type="coiled-coil region" evidence="1">
    <location>
        <begin position="734"/>
        <end position="772"/>
    </location>
</feature>
<feature type="compositionally biased region" description="Polar residues" evidence="2">
    <location>
        <begin position="429"/>
        <end position="439"/>
    </location>
</feature>
<evidence type="ECO:0000256" key="2">
    <source>
        <dbReference type="SAM" id="MobiDB-lite"/>
    </source>
</evidence>
<feature type="coiled-coil region" evidence="1">
    <location>
        <begin position="39"/>
        <end position="95"/>
    </location>
</feature>
<feature type="compositionally biased region" description="Basic and acidic residues" evidence="2">
    <location>
        <begin position="195"/>
        <end position="207"/>
    </location>
</feature>
<dbReference type="AlphaFoldDB" id="A0ABD2W080"/>
<sequence>MPNFGDDRSIMDESFDIYADLPSIPLVEVSNDAEIQKKIDEVKSQLEKEKILLEAKYEKLVKDNKQLEISYSSLLKTSRAEIARKDRTIADLRAQLDNMAFRRNERRIPYRNNPPENNYNNNFVGSHQEYRQFNRHSLHTKTPAAISVKVEPSPIDQTRGNLPIPATITAQSKELISSNEYVDQGKLPQTNENSDVDKDYELNHDNEPGDESDDGIINKPVYVSTLYGERLRKKLKEEEQRENEAKMVQQIKNEETKANNIINSEVKNSNQTHLDNIDQKNSKEKIIHSSNVKNDKTVVAPNVCEKVLSDQITQPKSIVIDKVNNKENLSIHNRQQHADNSDSYNSQRNKPKVNEIHSSEEKLSSKVENINKNFTDNIKTSTSSTSSLENPQRIHEEDKIASVSSTSNALKHEEKLSGQNNERLHDSISKNYRNSQNHTDSGHYCTERHRHTESRDREEGHKKHDKRNRHDRSERHRISHRRRSRSRSRSRSKSRSRKHRNHVHSSRHDSERKHKKDKIRTPKKDRIRTPKKYKNKTPKKNRIKSPKKENRKEKSPHKSSHKDSSNVNNEKKETLKRKAEDIIDDNSKRKKTELRPPVEKISACKNFQVTGTNVSQNLMEIEPCPKIMSIVTTNNHEINKQTLNSELGHKKLALTQKNNLEKELEDRELEEGEINDSIDSPFLLKLSDDEDEIKNNANDAVSVQNDKINEKEKVEDTSKNSVDEDKFKINRDKVQDVKININEKKLELENLTKNLNKEKREIENQITGLINNEIIVNERKSDQEKSTEVSNSRLIENKGIEKTESQQPLLNVLPQEMKKPVVKTAELNQKICVNASDNKNNSSIKKENITSSSAIVEGQKNCNSKINNTIVTPLKVEQIRTTHLVTDAYKIFRKTPVKYEVGGLVKKVTPMKTIESVTNEIRSILSSVNSTEEKVQNACTNTVKRTESTNLEKNKVCEKILAAKKTMEIKVSNIKKEKSDKPTDPADLLSVTISNKDSAHQSKKQNAEITKKSIKSEKKTEIKLNQLSVKQEKLCDLSEKLIEKNSNETSLTSDENCEVSKLNEHLENNTEGSMLHQLLMNKNIKNYPYARNCSKINDNNLKSSAECTLGNSQNNTLGTKSTDSNLNNKTVAKKGSKKSMKVEKINSNSSGTCSVANAANLQDKEQNQKSTEEKVSNNQNLPAVTSNPPRNNILANAVIDPSKKLAYLNGKKIILIPRRRRPVQLADSPPVRVVAKK</sequence>
<proteinExistence type="predicted"/>
<gene>
    <name evidence="3" type="ORF">TKK_017947</name>
</gene>
<reference evidence="3 4" key="1">
    <citation type="journal article" date="2024" name="bioRxiv">
        <title>A reference genome for Trichogramma kaykai: A tiny desert-dwelling parasitoid wasp with competing sex-ratio distorters.</title>
        <authorList>
            <person name="Culotta J."/>
            <person name="Lindsey A.R."/>
        </authorList>
    </citation>
    <scope>NUCLEOTIDE SEQUENCE [LARGE SCALE GENOMIC DNA]</scope>
    <source>
        <strain evidence="3 4">KSX58</strain>
    </source>
</reference>
<feature type="compositionally biased region" description="Polar residues" evidence="2">
    <location>
        <begin position="1145"/>
        <end position="1160"/>
    </location>
</feature>
<feature type="region of interest" description="Disordered" evidence="2">
    <location>
        <begin position="1118"/>
        <end position="1189"/>
    </location>
</feature>
<comment type="caution">
    <text evidence="3">The sequence shown here is derived from an EMBL/GenBank/DDBJ whole genome shotgun (WGS) entry which is preliminary data.</text>
</comment>
<accession>A0ABD2W080</accession>
<feature type="region of interest" description="Disordered" evidence="2">
    <location>
        <begin position="331"/>
        <end position="595"/>
    </location>
</feature>